<dbReference type="STRING" id="626522.GCWU000325_00454"/>
<dbReference type="EMBL" id="ACIJ02000011">
    <property type="protein sequence ID" value="EEX72620.1"/>
    <property type="molecule type" value="Genomic_DNA"/>
</dbReference>
<proteinExistence type="predicted"/>
<dbReference type="HOGENOM" id="CLU_2143583_0_0_10"/>
<dbReference type="AlphaFoldDB" id="C9LE29"/>
<comment type="caution">
    <text evidence="1">The sequence shown here is derived from an EMBL/GenBank/DDBJ whole genome shotgun (WGS) entry which is preliminary data.</text>
</comment>
<name>C9LE29_9BACT</name>
<protein>
    <submittedName>
        <fullName evidence="1">Uncharacterized protein</fullName>
    </submittedName>
</protein>
<reference evidence="1" key="1">
    <citation type="submission" date="2009-09" db="EMBL/GenBank/DDBJ databases">
        <authorList>
            <person name="Weinstock G."/>
            <person name="Sodergren E."/>
            <person name="Clifton S."/>
            <person name="Fulton L."/>
            <person name="Fulton B."/>
            <person name="Courtney L."/>
            <person name="Fronick C."/>
            <person name="Harrison M."/>
            <person name="Strong C."/>
            <person name="Farmer C."/>
            <person name="Delahaunty K."/>
            <person name="Markovic C."/>
            <person name="Hall O."/>
            <person name="Minx P."/>
            <person name="Tomlinson C."/>
            <person name="Mitreva M."/>
            <person name="Nelson J."/>
            <person name="Hou S."/>
            <person name="Wollam A."/>
            <person name="Pepin K.H."/>
            <person name="Johnson M."/>
            <person name="Bhonagiri V."/>
            <person name="Nash W.E."/>
            <person name="Warren W."/>
            <person name="Chinwalla A."/>
            <person name="Mardis E.R."/>
            <person name="Wilson R.K."/>
        </authorList>
    </citation>
    <scope>NUCLEOTIDE SEQUENCE [LARGE SCALE GENOMIC DNA]</scope>
    <source>
        <strain evidence="1">ATCC 51259</strain>
    </source>
</reference>
<accession>C9LE29</accession>
<evidence type="ECO:0000313" key="1">
    <source>
        <dbReference type="EMBL" id="EEX72620.1"/>
    </source>
</evidence>
<gene>
    <name evidence="1" type="ORF">GCWU000325_00454</name>
</gene>
<organism evidence="1 2">
    <name type="scientific">Alloprevotella tannerae ATCC 51259</name>
    <dbReference type="NCBI Taxonomy" id="626522"/>
    <lineage>
        <taxon>Bacteria</taxon>
        <taxon>Pseudomonadati</taxon>
        <taxon>Bacteroidota</taxon>
        <taxon>Bacteroidia</taxon>
        <taxon>Bacteroidales</taxon>
        <taxon>Prevotellaceae</taxon>
        <taxon>Alloprevotella</taxon>
    </lineage>
</organism>
<dbReference type="Proteomes" id="UP000003460">
    <property type="component" value="Unassembled WGS sequence"/>
</dbReference>
<evidence type="ECO:0000313" key="2">
    <source>
        <dbReference type="Proteomes" id="UP000003460"/>
    </source>
</evidence>
<keyword evidence="2" id="KW-1185">Reference proteome</keyword>
<sequence length="112" mass="12875">MFVKLPRAYALLCSGCFIVCCRQTIVCSHQTIVCCRQTIVCSHQTKKTLSGARQLFVFRRKRSDVRHTISLSRRSRFLTPLSSLRHRERQKGGGGVKGLHLSLHWQADYNNE</sequence>